<dbReference type="InterPro" id="IPR029060">
    <property type="entry name" value="PIN-like_dom_sf"/>
</dbReference>
<keyword evidence="1" id="KW-0460">Magnesium</keyword>
<dbReference type="Pfam" id="PF01850">
    <property type="entry name" value="PIN"/>
    <property type="match status" value="1"/>
</dbReference>
<name>A0A843A636_9CREN</name>
<evidence type="ECO:0000313" key="3">
    <source>
        <dbReference type="EMBL" id="MBE9390758.1"/>
    </source>
</evidence>
<dbReference type="AlphaFoldDB" id="A0A843A636"/>
<dbReference type="RefSeq" id="WP_193803338.1">
    <property type="nucleotide sequence ID" value="NZ_JADEZV010000001.1"/>
</dbReference>
<dbReference type="EMBL" id="JADEZV010000001">
    <property type="protein sequence ID" value="MBE9390758.1"/>
    <property type="molecule type" value="Genomic_DNA"/>
</dbReference>
<accession>A0A843A636</accession>
<protein>
    <submittedName>
        <fullName evidence="3">Type II toxin-antitoxin system VapC family toxin</fullName>
    </submittedName>
</protein>
<dbReference type="InterPro" id="IPR002716">
    <property type="entry name" value="PIN_dom"/>
</dbReference>
<evidence type="ECO:0000259" key="2">
    <source>
        <dbReference type="Pfam" id="PF01850"/>
    </source>
</evidence>
<comment type="caution">
    <text evidence="3">The sequence shown here is derived from an EMBL/GenBank/DDBJ whole genome shotgun (WGS) entry which is preliminary data.</text>
</comment>
<dbReference type="Proteomes" id="UP000652307">
    <property type="component" value="Unassembled WGS sequence"/>
</dbReference>
<reference evidence="3" key="1">
    <citation type="submission" date="2020-10" db="EMBL/GenBank/DDBJ databases">
        <title>Fervidococcus fontis strain 3639Fd - the first crenarchaeon capable of growth on lipids.</title>
        <authorList>
            <person name="Kochetkova T.V."/>
            <person name="Elcheninov A.G."/>
            <person name="Toschakov S.V."/>
            <person name="Kublanov I.V."/>
        </authorList>
    </citation>
    <scope>NUCLEOTIDE SEQUENCE</scope>
    <source>
        <strain evidence="3">3639Fd</strain>
    </source>
</reference>
<dbReference type="Gene3D" id="3.40.50.1010">
    <property type="entry name" value="5'-nuclease"/>
    <property type="match status" value="1"/>
</dbReference>
<dbReference type="InterPro" id="IPR044153">
    <property type="entry name" value="PIN_Pae0151-like"/>
</dbReference>
<dbReference type="InterPro" id="IPR051619">
    <property type="entry name" value="TypeII_TA_RNase_PINc/VapC"/>
</dbReference>
<gene>
    <name evidence="3" type="ORF">IOK49_01485</name>
</gene>
<sequence>MKVIDASVLAAFIRKEPGWERLVVFVKLCTTIDLAVKEVLNTIWRDYSVRKTISIDQAVRLREILLSMIGINVLIEPEGKYISKGFEIALKTGTTVYDALYIALAAEKNLPLITLDEKQAKASEDVGVKAIIPSV</sequence>
<proteinExistence type="predicted"/>
<evidence type="ECO:0000313" key="4">
    <source>
        <dbReference type="Proteomes" id="UP000652307"/>
    </source>
</evidence>
<dbReference type="SUPFAM" id="SSF88723">
    <property type="entry name" value="PIN domain-like"/>
    <property type="match status" value="1"/>
</dbReference>
<evidence type="ECO:0000256" key="1">
    <source>
        <dbReference type="ARBA" id="ARBA00022842"/>
    </source>
</evidence>
<organism evidence="3 4">
    <name type="scientific">Fervidicoccus fontis</name>
    <dbReference type="NCBI Taxonomy" id="683846"/>
    <lineage>
        <taxon>Archaea</taxon>
        <taxon>Thermoproteota</taxon>
        <taxon>Thermoprotei</taxon>
        <taxon>Fervidicoccales</taxon>
        <taxon>Fervidicoccaceae</taxon>
        <taxon>Fervidicoccus</taxon>
    </lineage>
</organism>
<feature type="domain" description="PIN" evidence="2">
    <location>
        <begin position="3"/>
        <end position="123"/>
    </location>
</feature>
<dbReference type="PANTHER" id="PTHR35901">
    <property type="entry name" value="RIBONUCLEASE VAPC3"/>
    <property type="match status" value="1"/>
</dbReference>
<dbReference type="PANTHER" id="PTHR35901:SF1">
    <property type="entry name" value="EXONUCLEASE VAPC9"/>
    <property type="match status" value="1"/>
</dbReference>
<dbReference type="CDD" id="cd09873">
    <property type="entry name" value="PIN_Pae0151-like"/>
    <property type="match status" value="1"/>
</dbReference>